<evidence type="ECO:0000256" key="1">
    <source>
        <dbReference type="SAM" id="Phobius"/>
    </source>
</evidence>
<proteinExistence type="predicted"/>
<organism evidence="2 3">
    <name type="scientific">Octopus vulgaris</name>
    <name type="common">Common octopus</name>
    <dbReference type="NCBI Taxonomy" id="6645"/>
    <lineage>
        <taxon>Eukaryota</taxon>
        <taxon>Metazoa</taxon>
        <taxon>Spiralia</taxon>
        <taxon>Lophotrochozoa</taxon>
        <taxon>Mollusca</taxon>
        <taxon>Cephalopoda</taxon>
        <taxon>Coleoidea</taxon>
        <taxon>Octopodiformes</taxon>
        <taxon>Octopoda</taxon>
        <taxon>Incirrata</taxon>
        <taxon>Octopodidae</taxon>
        <taxon>Octopus</taxon>
    </lineage>
</organism>
<dbReference type="EMBL" id="OX597842">
    <property type="protein sequence ID" value="CAI9743534.1"/>
    <property type="molecule type" value="Genomic_DNA"/>
</dbReference>
<dbReference type="AlphaFoldDB" id="A0AA36C0W6"/>
<keyword evidence="1" id="KW-0812">Transmembrane</keyword>
<evidence type="ECO:0000313" key="3">
    <source>
        <dbReference type="Proteomes" id="UP001162480"/>
    </source>
</evidence>
<keyword evidence="3" id="KW-1185">Reference proteome</keyword>
<accession>A0AA36C0W6</accession>
<keyword evidence="1" id="KW-1133">Transmembrane helix</keyword>
<feature type="transmembrane region" description="Helical" evidence="1">
    <location>
        <begin position="318"/>
        <end position="344"/>
    </location>
</feature>
<gene>
    <name evidence="2" type="ORF">OCTVUL_1B019427</name>
</gene>
<dbReference type="Proteomes" id="UP001162480">
    <property type="component" value="Chromosome 29"/>
</dbReference>
<name>A0AA36C0W6_OCTVU</name>
<protein>
    <submittedName>
        <fullName evidence="2">Uncharacterized protein</fullName>
    </submittedName>
</protein>
<sequence>MQLFRKFLFPKRIITGLTRTQYYKIIQSENVVLNESATLQIVVPNMRRPVVWRCDDHRYECDGICTNSYDFKVTQSGNASTLWIRRVTKDCLSWTFCDYNINIGKIDLNINGLTSTETYEINQNEYGVLTVSGNLRVEVPDMERPVVWQYKNYKYECDRTCANGPEYKVSQSGNVSTIWMRNVTKERSSWTFHDDNLNYRKFNLKIHSLTKAETYNITQNGPVVLGENVTLFIKMPSMEGPVFWRNVYHILECDWTSCKYGKYEATYTVNQSTLSIRNVSKEDLSWDFHDGNLYHAKYNLVIKDKKAPMKGTYSTLKLVGIIFGGIFLVVAFILLAFVKGLFYFAPYKGYKKPKNTQEC</sequence>
<evidence type="ECO:0000313" key="2">
    <source>
        <dbReference type="EMBL" id="CAI9743534.1"/>
    </source>
</evidence>
<reference evidence="2" key="1">
    <citation type="submission" date="2023-08" db="EMBL/GenBank/DDBJ databases">
        <authorList>
            <person name="Alioto T."/>
            <person name="Alioto T."/>
            <person name="Gomez Garrido J."/>
        </authorList>
    </citation>
    <scope>NUCLEOTIDE SEQUENCE</scope>
</reference>
<keyword evidence="1" id="KW-0472">Membrane</keyword>